<dbReference type="InterPro" id="IPR036397">
    <property type="entry name" value="RNaseH_sf"/>
</dbReference>
<keyword evidence="3" id="KW-1185">Reference proteome</keyword>
<dbReference type="InterPro" id="IPR053151">
    <property type="entry name" value="RNase_H-like"/>
</dbReference>
<dbReference type="Pfam" id="PF13456">
    <property type="entry name" value="RVT_3"/>
    <property type="match status" value="1"/>
</dbReference>
<dbReference type="EMBL" id="OX459122">
    <property type="protein sequence ID" value="CAI9105892.1"/>
    <property type="molecule type" value="Genomic_DNA"/>
</dbReference>
<sequence length="618" mass="71047">MDEQKHHVILSQRAVTTDGTVTQKSNRFVVFETIDEFDEEVEEVYSEEALIKQVTVGIASVNLGVEEETRSSPIDPDGKLLIQNDAQVDYQREENSVDGKPIERQLRSEGEIDDALVEQSEPGELTIKGKRGRKTNAERHRKSILAKAAEVLKGLYRLSFLIILEPMLPIHKWDEIRRELAFDRGFSSRTSKIWVFFQDDFAVLVLEDHEQVLHMEIHCRSFPETFYVSAVYAKSTRQAREFLWTNLVAFRDRHASVPRMVVGDFNLSSVGVEFTWGGTRQTGWISKKLDTVLLSSEWGNCFRRSGFLEVVRVCWEEPVAVYGMLAFSWKLRQLKRVLKEWNKPIFGNVFDSLKKEDVKVQTLEGVYDWDPSEDSRVKLHEVKAWKFHNEVLFEGVVVSDHVLVRKITNDVSDILRVHVMPSKLIEELEFLERHFHVRNGRVLKRNYIPVCWKPPLEGSIILNRDGSSRDHGAGYGFLIRGGGGIFVYGELGFLGDVDSFEAEIAGLLFLLRKSELLSLHPVLVQTDNKVLMELLKMRRDSPWQHISSLSAILAILDRPFYSIEYLYREANAVANNLAMRASDCLCQVFTSLKDLPIDTKGLVILDQRSFPYVHFRKT</sequence>
<evidence type="ECO:0000259" key="1">
    <source>
        <dbReference type="Pfam" id="PF13456"/>
    </source>
</evidence>
<dbReference type="SUPFAM" id="SSF56219">
    <property type="entry name" value="DNase I-like"/>
    <property type="match status" value="1"/>
</dbReference>
<dbReference type="PANTHER" id="PTHR47723">
    <property type="entry name" value="OS05G0353850 PROTEIN"/>
    <property type="match status" value="1"/>
</dbReference>
<dbReference type="InterPro" id="IPR036691">
    <property type="entry name" value="Endo/exonu/phosph_ase_sf"/>
</dbReference>
<gene>
    <name evidence="2" type="ORF">OLC1_LOCUS14494</name>
</gene>
<organism evidence="2 3">
    <name type="scientific">Oldenlandia corymbosa var. corymbosa</name>
    <dbReference type="NCBI Taxonomy" id="529605"/>
    <lineage>
        <taxon>Eukaryota</taxon>
        <taxon>Viridiplantae</taxon>
        <taxon>Streptophyta</taxon>
        <taxon>Embryophyta</taxon>
        <taxon>Tracheophyta</taxon>
        <taxon>Spermatophyta</taxon>
        <taxon>Magnoliopsida</taxon>
        <taxon>eudicotyledons</taxon>
        <taxon>Gunneridae</taxon>
        <taxon>Pentapetalae</taxon>
        <taxon>asterids</taxon>
        <taxon>lamiids</taxon>
        <taxon>Gentianales</taxon>
        <taxon>Rubiaceae</taxon>
        <taxon>Rubioideae</taxon>
        <taxon>Spermacoceae</taxon>
        <taxon>Hedyotis-Oldenlandia complex</taxon>
        <taxon>Oldenlandia</taxon>
    </lineage>
</organism>
<dbReference type="Gene3D" id="3.30.420.10">
    <property type="entry name" value="Ribonuclease H-like superfamily/Ribonuclease H"/>
    <property type="match status" value="1"/>
</dbReference>
<dbReference type="InterPro" id="IPR012337">
    <property type="entry name" value="RNaseH-like_sf"/>
</dbReference>
<evidence type="ECO:0000313" key="3">
    <source>
        <dbReference type="Proteomes" id="UP001161247"/>
    </source>
</evidence>
<dbReference type="GO" id="GO:0003676">
    <property type="term" value="F:nucleic acid binding"/>
    <property type="evidence" value="ECO:0007669"/>
    <property type="project" value="InterPro"/>
</dbReference>
<dbReference type="Proteomes" id="UP001161247">
    <property type="component" value="Chromosome 5"/>
</dbReference>
<protein>
    <submittedName>
        <fullName evidence="2">OLC1v1004916C1</fullName>
    </submittedName>
</protein>
<dbReference type="CDD" id="cd06222">
    <property type="entry name" value="RNase_H_like"/>
    <property type="match status" value="1"/>
</dbReference>
<dbReference type="GO" id="GO:0004523">
    <property type="term" value="F:RNA-DNA hybrid ribonuclease activity"/>
    <property type="evidence" value="ECO:0007669"/>
    <property type="project" value="InterPro"/>
</dbReference>
<dbReference type="Gene3D" id="3.60.10.10">
    <property type="entry name" value="Endonuclease/exonuclease/phosphatase"/>
    <property type="match status" value="1"/>
</dbReference>
<dbReference type="SUPFAM" id="SSF53098">
    <property type="entry name" value="Ribonuclease H-like"/>
    <property type="match status" value="1"/>
</dbReference>
<evidence type="ECO:0000313" key="2">
    <source>
        <dbReference type="EMBL" id="CAI9105892.1"/>
    </source>
</evidence>
<dbReference type="InterPro" id="IPR044730">
    <property type="entry name" value="RNase_H-like_dom_plant"/>
</dbReference>
<proteinExistence type="predicted"/>
<name>A0AAV1DDE2_OLDCO</name>
<reference evidence="2" key="1">
    <citation type="submission" date="2023-03" db="EMBL/GenBank/DDBJ databases">
        <authorList>
            <person name="Julca I."/>
        </authorList>
    </citation>
    <scope>NUCLEOTIDE SEQUENCE</scope>
</reference>
<dbReference type="InterPro" id="IPR002156">
    <property type="entry name" value="RNaseH_domain"/>
</dbReference>
<dbReference type="AlphaFoldDB" id="A0AAV1DDE2"/>
<dbReference type="PANTHER" id="PTHR47723:SF19">
    <property type="entry name" value="POLYNUCLEOTIDYL TRANSFERASE, RIBONUCLEASE H-LIKE SUPERFAMILY PROTEIN"/>
    <property type="match status" value="1"/>
</dbReference>
<feature type="domain" description="RNase H type-1" evidence="1">
    <location>
        <begin position="464"/>
        <end position="581"/>
    </location>
</feature>
<accession>A0AAV1DDE2</accession>